<dbReference type="RefSeq" id="WP_194562534.1">
    <property type="nucleotide sequence ID" value="NZ_JADKPV010000002.1"/>
</dbReference>
<dbReference type="AlphaFoldDB" id="A0A8J7KC41"/>
<dbReference type="InterPro" id="IPR029041">
    <property type="entry name" value="FAD-linked_oxidoreductase-like"/>
</dbReference>
<dbReference type="Pfam" id="PF01619">
    <property type="entry name" value="Pro_dh"/>
    <property type="match status" value="1"/>
</dbReference>
<organism evidence="12 13">
    <name type="scientific">Savagea serpentis</name>
    <dbReference type="NCBI Taxonomy" id="2785297"/>
    <lineage>
        <taxon>Bacteria</taxon>
        <taxon>Bacillati</taxon>
        <taxon>Bacillota</taxon>
        <taxon>Bacilli</taxon>
        <taxon>Bacillales</taxon>
        <taxon>Caryophanaceae</taxon>
        <taxon>Savagea</taxon>
    </lineage>
</organism>
<keyword evidence="10" id="KW-0812">Transmembrane</keyword>
<accession>A0A8J7KC41</accession>
<proteinExistence type="predicted"/>
<evidence type="ECO:0000256" key="8">
    <source>
        <dbReference type="ARBA" id="ARBA00048779"/>
    </source>
</evidence>
<keyword evidence="10" id="KW-0472">Membrane</keyword>
<sequence>MSVGKDVVTYLAENEWLNENAKRWGTKIGARAITAGTTLTELIPVIQKLNYAGVRTSIVYLGDGLYEKAGALEVKEQYIQLIHLIQEKALDATITLQLTQLGLDIDFEFCYENVKEIVAEAYAYDVQVTIEMEDYGHVQPSFRMLEQLKEAYDNVGTVIQAYFYRAEEDIKKYKDVPIRLVKGAYDEPISVAYQTKEEIHDNYKKLLLEQLQNGIFTSIATHDRDIIEEVKRFVQEQEIPFDAFEFQLLYGFDEELQEQLVGEGYPCSVYVPYGEEWYSYFMNRLAERPQNITKKVFNKKTNTILATVAGAFVLGNLIGRRKKK</sequence>
<name>A0A8J7KC41_9BACL</name>
<keyword evidence="13" id="KW-1185">Reference proteome</keyword>
<keyword evidence="10" id="KW-1133">Transmembrane helix</keyword>
<feature type="transmembrane region" description="Helical" evidence="10">
    <location>
        <begin position="301"/>
        <end position="319"/>
    </location>
</feature>
<dbReference type="PANTHER" id="PTHR13914:SF0">
    <property type="entry name" value="PROLINE DEHYDROGENASE 1, MITOCHONDRIAL"/>
    <property type="match status" value="1"/>
</dbReference>
<dbReference type="Gene3D" id="3.20.20.220">
    <property type="match status" value="1"/>
</dbReference>
<feature type="domain" description="Proline dehydrogenase" evidence="11">
    <location>
        <begin position="45"/>
        <end position="287"/>
    </location>
</feature>
<evidence type="ECO:0000259" key="11">
    <source>
        <dbReference type="Pfam" id="PF01619"/>
    </source>
</evidence>
<feature type="binding site" evidence="9">
    <location>
        <begin position="221"/>
        <end position="222"/>
    </location>
    <ligand>
        <name>FAD</name>
        <dbReference type="ChEBI" id="CHEBI:57692"/>
    </ligand>
</feature>
<dbReference type="GO" id="GO:0000166">
    <property type="term" value="F:nucleotide binding"/>
    <property type="evidence" value="ECO:0007669"/>
    <property type="project" value="UniProtKB-KW"/>
</dbReference>
<evidence type="ECO:0000256" key="7">
    <source>
        <dbReference type="ARBA" id="ARBA00023062"/>
    </source>
</evidence>
<comment type="cofactor">
    <cofactor evidence="9">
        <name>FAD</name>
        <dbReference type="ChEBI" id="CHEBI:57692"/>
    </cofactor>
    <text evidence="9">Binds 1 FAD per subunit.</text>
</comment>
<dbReference type="InterPro" id="IPR002872">
    <property type="entry name" value="Proline_DH_dom"/>
</dbReference>
<dbReference type="InterPro" id="IPR015659">
    <property type="entry name" value="Proline_oxidase"/>
</dbReference>
<dbReference type="Proteomes" id="UP000622653">
    <property type="component" value="Unassembled WGS sequence"/>
</dbReference>
<dbReference type="GO" id="GO:0004657">
    <property type="term" value="F:proline dehydrogenase activity"/>
    <property type="evidence" value="ECO:0007669"/>
    <property type="project" value="UniProtKB-EC"/>
</dbReference>
<evidence type="ECO:0000256" key="3">
    <source>
        <dbReference type="ARBA" id="ARBA00022630"/>
    </source>
</evidence>
<evidence type="ECO:0000256" key="10">
    <source>
        <dbReference type="SAM" id="Phobius"/>
    </source>
</evidence>
<evidence type="ECO:0000256" key="5">
    <source>
        <dbReference type="ARBA" id="ARBA00022827"/>
    </source>
</evidence>
<dbReference type="SUPFAM" id="SSF51730">
    <property type="entry name" value="FAD-linked oxidoreductase"/>
    <property type="match status" value="1"/>
</dbReference>
<dbReference type="PANTHER" id="PTHR13914">
    <property type="entry name" value="PROLINE OXIDASE"/>
    <property type="match status" value="1"/>
</dbReference>
<protein>
    <recommendedName>
        <fullName evidence="2">proline dehydrogenase</fullName>
        <ecNumber evidence="2">1.5.5.2</ecNumber>
    </recommendedName>
</protein>
<dbReference type="UniPathway" id="UPA00261">
    <property type="reaction ID" value="UER00373"/>
</dbReference>
<evidence type="ECO:0000313" key="12">
    <source>
        <dbReference type="EMBL" id="MBF4501052.1"/>
    </source>
</evidence>
<gene>
    <name evidence="12" type="ORF">IRY55_06710</name>
</gene>
<evidence type="ECO:0000256" key="9">
    <source>
        <dbReference type="PIRSR" id="PIRSR000196-2"/>
    </source>
</evidence>
<comment type="catalytic activity">
    <reaction evidence="8">
        <text>L-proline + a quinone = (S)-1-pyrroline-5-carboxylate + a quinol + H(+)</text>
        <dbReference type="Rhea" id="RHEA:23784"/>
        <dbReference type="ChEBI" id="CHEBI:15378"/>
        <dbReference type="ChEBI" id="CHEBI:17388"/>
        <dbReference type="ChEBI" id="CHEBI:24646"/>
        <dbReference type="ChEBI" id="CHEBI:60039"/>
        <dbReference type="ChEBI" id="CHEBI:132124"/>
        <dbReference type="EC" id="1.5.5.2"/>
    </reaction>
</comment>
<keyword evidence="6" id="KW-0560">Oxidoreductase</keyword>
<feature type="binding site" evidence="9">
    <location>
        <position position="132"/>
    </location>
    <ligand>
        <name>FAD</name>
        <dbReference type="ChEBI" id="CHEBI:57692"/>
    </ligand>
</feature>
<dbReference type="EC" id="1.5.5.2" evidence="2"/>
<feature type="binding site" evidence="9">
    <location>
        <begin position="182"/>
        <end position="184"/>
    </location>
    <ligand>
        <name>FAD</name>
        <dbReference type="ChEBI" id="CHEBI:57692"/>
    </ligand>
</feature>
<keyword evidence="7" id="KW-0642">Proline metabolism</keyword>
<dbReference type="PIRSF" id="PIRSF000196">
    <property type="entry name" value="Pro_dehydrog"/>
    <property type="match status" value="1"/>
</dbReference>
<comment type="pathway">
    <text evidence="1">Amino-acid degradation; L-proline degradation into L-glutamate; L-glutamate from L-proline: step 1/2.</text>
</comment>
<dbReference type="GO" id="GO:0010133">
    <property type="term" value="P:L-proline catabolic process to L-glutamate"/>
    <property type="evidence" value="ECO:0007669"/>
    <property type="project" value="UniProtKB-UniPathway"/>
</dbReference>
<evidence type="ECO:0000256" key="4">
    <source>
        <dbReference type="ARBA" id="ARBA00022741"/>
    </source>
</evidence>
<comment type="caution">
    <text evidence="12">The sequence shown here is derived from an EMBL/GenBank/DDBJ whole genome shotgun (WGS) entry which is preliminary data.</text>
</comment>
<evidence type="ECO:0000256" key="1">
    <source>
        <dbReference type="ARBA" id="ARBA00004739"/>
    </source>
</evidence>
<keyword evidence="5 9" id="KW-0274">FAD</keyword>
<feature type="binding site" evidence="9">
    <location>
        <position position="196"/>
    </location>
    <ligand>
        <name>FAD</name>
        <dbReference type="ChEBI" id="CHEBI:57692"/>
    </ligand>
</feature>
<keyword evidence="3" id="KW-0285">Flavoprotein</keyword>
<dbReference type="EMBL" id="JADKPV010000002">
    <property type="protein sequence ID" value="MBF4501052.1"/>
    <property type="molecule type" value="Genomic_DNA"/>
</dbReference>
<keyword evidence="4 9" id="KW-0547">Nucleotide-binding</keyword>
<reference evidence="12" key="1">
    <citation type="submission" date="2020-11" db="EMBL/GenBank/DDBJ databases">
        <title>Multidrug resistant novel bacterium Savagea serpentis sp. nov., isolated from the scats of a vine snake (Ahaetulla nasuta).</title>
        <authorList>
            <person name="Venkata Ramana V."/>
            <person name="Vikas Patil S."/>
            <person name="Yogita Lugani V."/>
        </authorList>
    </citation>
    <scope>NUCLEOTIDE SEQUENCE</scope>
    <source>
        <strain evidence="12">SN6</strain>
    </source>
</reference>
<dbReference type="InterPro" id="IPR008219">
    <property type="entry name" value="PRODH_bac_arc"/>
</dbReference>
<evidence type="ECO:0000256" key="6">
    <source>
        <dbReference type="ARBA" id="ARBA00023002"/>
    </source>
</evidence>
<evidence type="ECO:0000256" key="2">
    <source>
        <dbReference type="ARBA" id="ARBA00012695"/>
    </source>
</evidence>
<evidence type="ECO:0000313" key="13">
    <source>
        <dbReference type="Proteomes" id="UP000622653"/>
    </source>
</evidence>
<feature type="binding site" evidence="9">
    <location>
        <position position="160"/>
    </location>
    <ligand>
        <name>FAD</name>
        <dbReference type="ChEBI" id="CHEBI:57692"/>
    </ligand>
</feature>